<proteinExistence type="predicted"/>
<dbReference type="EMBL" id="GGFL01006971">
    <property type="protein sequence ID" value="MBW71149.1"/>
    <property type="molecule type" value="Transcribed_RNA"/>
</dbReference>
<accession>A0A2M4D0U1</accession>
<reference evidence="2" key="1">
    <citation type="submission" date="2018-01" db="EMBL/GenBank/DDBJ databases">
        <title>An insight into the sialome of Amazonian anophelines.</title>
        <authorList>
            <person name="Ribeiro J.M."/>
            <person name="Scarpassa V."/>
            <person name="Calvo E."/>
        </authorList>
    </citation>
    <scope>NUCLEOTIDE SEQUENCE</scope>
</reference>
<name>A0A2M4D0U1_ANODA</name>
<protein>
    <submittedName>
        <fullName evidence="2">Putative secreted protein</fullName>
    </submittedName>
</protein>
<evidence type="ECO:0000313" key="2">
    <source>
        <dbReference type="EMBL" id="MBW71149.1"/>
    </source>
</evidence>
<evidence type="ECO:0000256" key="1">
    <source>
        <dbReference type="SAM" id="SignalP"/>
    </source>
</evidence>
<dbReference type="AlphaFoldDB" id="A0A2M4D0U1"/>
<sequence>MVEVACAIAKLSLSLRCAHAACSMDGTLDCTTTLRTFSSTIPQDSGVRANQTHTFCCAYVLRLWGSWSPHAVFVNIRHAACTIHTNERTREREG</sequence>
<keyword evidence="1" id="KW-0732">Signal</keyword>
<organism evidence="2">
    <name type="scientific">Anopheles darlingi</name>
    <name type="common">Mosquito</name>
    <dbReference type="NCBI Taxonomy" id="43151"/>
    <lineage>
        <taxon>Eukaryota</taxon>
        <taxon>Metazoa</taxon>
        <taxon>Ecdysozoa</taxon>
        <taxon>Arthropoda</taxon>
        <taxon>Hexapoda</taxon>
        <taxon>Insecta</taxon>
        <taxon>Pterygota</taxon>
        <taxon>Neoptera</taxon>
        <taxon>Endopterygota</taxon>
        <taxon>Diptera</taxon>
        <taxon>Nematocera</taxon>
        <taxon>Culicoidea</taxon>
        <taxon>Culicidae</taxon>
        <taxon>Anophelinae</taxon>
        <taxon>Anopheles</taxon>
    </lineage>
</organism>
<feature type="signal peptide" evidence="1">
    <location>
        <begin position="1"/>
        <end position="20"/>
    </location>
</feature>
<feature type="chain" id="PRO_5014597794" evidence="1">
    <location>
        <begin position="21"/>
        <end position="94"/>
    </location>
</feature>